<feature type="region of interest" description="Disordered" evidence="5">
    <location>
        <begin position="514"/>
        <end position="535"/>
    </location>
</feature>
<proteinExistence type="predicted"/>
<feature type="transmembrane region" description="Helical" evidence="6">
    <location>
        <begin position="239"/>
        <end position="257"/>
    </location>
</feature>
<keyword evidence="3 6" id="KW-1133">Transmembrane helix</keyword>
<feature type="transmembrane region" description="Helical" evidence="6">
    <location>
        <begin position="209"/>
        <end position="233"/>
    </location>
</feature>
<protein>
    <recommendedName>
        <fullName evidence="7">Major facilitator superfamily (MFS) profile domain-containing protein</fullName>
    </recommendedName>
</protein>
<evidence type="ECO:0000259" key="7">
    <source>
        <dbReference type="PROSITE" id="PS50850"/>
    </source>
</evidence>
<keyword evidence="4 6" id="KW-0472">Membrane</keyword>
<keyword evidence="2 6" id="KW-0812">Transmembrane</keyword>
<dbReference type="InterPro" id="IPR005828">
    <property type="entry name" value="MFS_sugar_transport-like"/>
</dbReference>
<feature type="transmembrane region" description="Helical" evidence="6">
    <location>
        <begin position="352"/>
        <end position="373"/>
    </location>
</feature>
<dbReference type="Proteomes" id="UP001153292">
    <property type="component" value="Chromosome 5"/>
</dbReference>
<dbReference type="PROSITE" id="PS50850">
    <property type="entry name" value="MFS"/>
    <property type="match status" value="1"/>
</dbReference>
<feature type="transmembrane region" description="Helical" evidence="6">
    <location>
        <begin position="322"/>
        <end position="340"/>
    </location>
</feature>
<dbReference type="PANTHER" id="PTHR24064">
    <property type="entry name" value="SOLUTE CARRIER FAMILY 22 MEMBER"/>
    <property type="match status" value="1"/>
</dbReference>
<evidence type="ECO:0000313" key="9">
    <source>
        <dbReference type="Proteomes" id="UP001153292"/>
    </source>
</evidence>
<keyword evidence="9" id="KW-1185">Reference proteome</keyword>
<feature type="transmembrane region" description="Helical" evidence="6">
    <location>
        <begin position="150"/>
        <end position="169"/>
    </location>
</feature>
<evidence type="ECO:0000256" key="2">
    <source>
        <dbReference type="ARBA" id="ARBA00022692"/>
    </source>
</evidence>
<dbReference type="Pfam" id="PF00083">
    <property type="entry name" value="Sugar_tr"/>
    <property type="match status" value="1"/>
</dbReference>
<dbReference type="EMBL" id="OU963898">
    <property type="protein sequence ID" value="CAH2990354.1"/>
    <property type="molecule type" value="Genomic_DNA"/>
</dbReference>
<feature type="transmembrane region" description="Helical" evidence="6">
    <location>
        <begin position="181"/>
        <end position="202"/>
    </location>
</feature>
<evidence type="ECO:0000256" key="1">
    <source>
        <dbReference type="ARBA" id="ARBA00004141"/>
    </source>
</evidence>
<dbReference type="InterPro" id="IPR036259">
    <property type="entry name" value="MFS_trans_sf"/>
</dbReference>
<reference evidence="8" key="1">
    <citation type="submission" date="2021-12" db="EMBL/GenBank/DDBJ databases">
        <authorList>
            <person name="King R."/>
        </authorList>
    </citation>
    <scope>NUCLEOTIDE SEQUENCE</scope>
</reference>
<dbReference type="Gene3D" id="1.20.1250.20">
    <property type="entry name" value="MFS general substrate transporter like domains"/>
    <property type="match status" value="1"/>
</dbReference>
<gene>
    <name evidence="8" type="ORF">CHILSU_LOCUS9577</name>
</gene>
<evidence type="ECO:0000313" key="8">
    <source>
        <dbReference type="EMBL" id="CAH2990354.1"/>
    </source>
</evidence>
<comment type="subcellular location">
    <subcellularLocation>
        <location evidence="1">Membrane</location>
        <topology evidence="1">Multi-pass membrane protein</topology>
    </subcellularLocation>
</comment>
<name>A0ABN8L7I3_CHISP</name>
<feature type="transmembrane region" description="Helical" evidence="6">
    <location>
        <begin position="380"/>
        <end position="399"/>
    </location>
</feature>
<dbReference type="PROSITE" id="PS00216">
    <property type="entry name" value="SUGAR_TRANSPORT_1"/>
    <property type="match status" value="1"/>
</dbReference>
<organism evidence="8 9">
    <name type="scientific">Chilo suppressalis</name>
    <name type="common">Asiatic rice borer moth</name>
    <dbReference type="NCBI Taxonomy" id="168631"/>
    <lineage>
        <taxon>Eukaryota</taxon>
        <taxon>Metazoa</taxon>
        <taxon>Ecdysozoa</taxon>
        <taxon>Arthropoda</taxon>
        <taxon>Hexapoda</taxon>
        <taxon>Insecta</taxon>
        <taxon>Pterygota</taxon>
        <taxon>Neoptera</taxon>
        <taxon>Endopterygota</taxon>
        <taxon>Lepidoptera</taxon>
        <taxon>Glossata</taxon>
        <taxon>Ditrysia</taxon>
        <taxon>Pyraloidea</taxon>
        <taxon>Crambidae</taxon>
        <taxon>Crambinae</taxon>
        <taxon>Chilo</taxon>
    </lineage>
</organism>
<evidence type="ECO:0000256" key="4">
    <source>
        <dbReference type="ARBA" id="ARBA00023136"/>
    </source>
</evidence>
<feature type="transmembrane region" description="Helical" evidence="6">
    <location>
        <begin position="7"/>
        <end position="29"/>
    </location>
</feature>
<accession>A0ABN8L7I3</accession>
<evidence type="ECO:0000256" key="6">
    <source>
        <dbReference type="SAM" id="Phobius"/>
    </source>
</evidence>
<evidence type="ECO:0000256" key="3">
    <source>
        <dbReference type="ARBA" id="ARBA00022989"/>
    </source>
</evidence>
<sequence length="535" mass="59363">MGRYQKLLFLAMMPFGFFFAFVYFVQMFIAATPQQHWCRVPEMEHLDVDIRRNLTAVHVDGVWDRCLTYRANWSEVLETMTAPHPSTPTQRCENGWEFQLGDIPYHTVISERGWVCEYAGFGPLAQAVFFAGSFVGGIFFGWLADTFGRVPALVGTNMMGCIGGVASIFTTGLWDFAFCRFLVGMAYDSCFMMMYILVLEYVGPRHRTWVANMSIALFFGGGCLVLPWLAVWIADWRTLLLATSLPMLAVLAAPLVVPESARWLSSRGRVNQAVKVLKRFERVNGTKIPQDVMDEFIVASRQTRQENESITALFRSGPLRRMMLCMVVVYMGCALIFDGLVRMSEGLGLDFFITFTLASATEIPSVTLLALILDRYGRRMLTVGPLSIAGALTLIASAVPKVSKAASSLRENSKQHRLTSVSRNPPSVVSNYGTLLREYGVQRGHPVVHGVAADESPGVRLLAHTRQRVRRHRRVTVHCLLGAGVGSTATDTAGFLRGGRGRVWHNVTRDARAAHAADHRRRGAASASALAVRQT</sequence>
<feature type="compositionally biased region" description="Low complexity" evidence="5">
    <location>
        <begin position="524"/>
        <end position="535"/>
    </location>
</feature>
<feature type="domain" description="Major facilitator superfamily (MFS) profile" evidence="7">
    <location>
        <begin position="9"/>
        <end position="535"/>
    </location>
</feature>
<dbReference type="InterPro" id="IPR020846">
    <property type="entry name" value="MFS_dom"/>
</dbReference>
<evidence type="ECO:0000256" key="5">
    <source>
        <dbReference type="SAM" id="MobiDB-lite"/>
    </source>
</evidence>
<feature type="transmembrane region" description="Helical" evidence="6">
    <location>
        <begin position="124"/>
        <end position="143"/>
    </location>
</feature>
<dbReference type="InterPro" id="IPR005829">
    <property type="entry name" value="Sugar_transporter_CS"/>
</dbReference>
<dbReference type="SUPFAM" id="SSF103473">
    <property type="entry name" value="MFS general substrate transporter"/>
    <property type="match status" value="1"/>
</dbReference>